<dbReference type="EMBL" id="AP025591">
    <property type="protein sequence ID" value="BDG04718.1"/>
    <property type="molecule type" value="Genomic_DNA"/>
</dbReference>
<reference evidence="3" key="1">
    <citation type="journal article" date="2022" name="Int. J. Syst. Evol. Microbiol.">
        <title>Anaeromyxobacter oryzae sp. nov., Anaeromyxobacter diazotrophicus sp. nov. and Anaeromyxobacter paludicola sp. nov., isolated from paddy soils.</title>
        <authorList>
            <person name="Itoh H."/>
            <person name="Xu Z."/>
            <person name="Mise K."/>
            <person name="Masuda Y."/>
            <person name="Ushijima N."/>
            <person name="Hayakawa C."/>
            <person name="Shiratori Y."/>
            <person name="Senoo K."/>
        </authorList>
    </citation>
    <scope>NUCLEOTIDE SEQUENCE [LARGE SCALE GENOMIC DNA]</scope>
    <source>
        <strain evidence="3">Red232</strain>
    </source>
</reference>
<evidence type="ECO:0000313" key="3">
    <source>
        <dbReference type="Proteomes" id="UP001162891"/>
    </source>
</evidence>
<accession>A0ABM7WYZ5</accession>
<dbReference type="Gene3D" id="2.40.128.630">
    <property type="match status" value="1"/>
</dbReference>
<name>A0ABM7WYZ5_9BACT</name>
<dbReference type="Proteomes" id="UP001162891">
    <property type="component" value="Chromosome"/>
</dbReference>
<keyword evidence="3" id="KW-1185">Reference proteome</keyword>
<feature type="chain" id="PRO_5045318917" description="Pyrrolo-quinoline quinone" evidence="1">
    <location>
        <begin position="20"/>
        <end position="476"/>
    </location>
</feature>
<keyword evidence="1" id="KW-0732">Signal</keyword>
<evidence type="ECO:0000313" key="2">
    <source>
        <dbReference type="EMBL" id="BDG04718.1"/>
    </source>
</evidence>
<proteinExistence type="predicted"/>
<evidence type="ECO:0000256" key="1">
    <source>
        <dbReference type="SAM" id="SignalP"/>
    </source>
</evidence>
<sequence>MPAARFLGMCLLVLLSACRADRRATSWTPDPHLTEPVAPTAALPEPLRTADGTLATAWTYAVPAGREAIFPGAAGADGSVYWLEIADAATGAGEVVAFRADGSERWRVPIPAGSARSAAGTPEETLLVAGDFLVLRTGAAPVACATDARVVALRTADGAVAWSHAFAADLAEPRAFWSCSATASAPAASGSAAVLVVTRCAQQGRCAHAVEAYALAGGGLRWSASVPDAPAWTFGLGPLLDERGDAYVLGGDERGRRLVSVSPAGKVRYDVPAPARASALVAVASGVVIAPPAILDAATGAEIGSLAGSASAAVAGRSAYAVVDAFAEGETAERLERVRLGTSTPSWAVDVGRIPTAGVGTWTLAPLPTEAGTLLVGSTDWETGHVSTRTSARLREIDVDGLEWMRVALPDRGRDRYESAVLADGRWVALVGVGWEPFGEPAAVHEIRAFELPGRRPLAWGWSGAHGSAGADRRAR</sequence>
<dbReference type="InterPro" id="IPR011047">
    <property type="entry name" value="Quinoprotein_ADH-like_sf"/>
</dbReference>
<dbReference type="SUPFAM" id="SSF50998">
    <property type="entry name" value="Quinoprotein alcohol dehydrogenase-like"/>
    <property type="match status" value="1"/>
</dbReference>
<evidence type="ECO:0008006" key="4">
    <source>
        <dbReference type="Google" id="ProtNLM"/>
    </source>
</evidence>
<gene>
    <name evidence="2" type="ORF">AMOR_37140</name>
</gene>
<organism evidence="2 3">
    <name type="scientific">Anaeromyxobacter oryzae</name>
    <dbReference type="NCBI Taxonomy" id="2918170"/>
    <lineage>
        <taxon>Bacteria</taxon>
        <taxon>Pseudomonadati</taxon>
        <taxon>Myxococcota</taxon>
        <taxon>Myxococcia</taxon>
        <taxon>Myxococcales</taxon>
        <taxon>Cystobacterineae</taxon>
        <taxon>Anaeromyxobacteraceae</taxon>
        <taxon>Anaeromyxobacter</taxon>
    </lineage>
</organism>
<dbReference type="RefSeq" id="WP_248353181.1">
    <property type="nucleotide sequence ID" value="NZ_AP025591.1"/>
</dbReference>
<feature type="signal peptide" evidence="1">
    <location>
        <begin position="1"/>
        <end position="19"/>
    </location>
</feature>
<protein>
    <recommendedName>
        <fullName evidence="4">Pyrrolo-quinoline quinone</fullName>
    </recommendedName>
</protein>
<dbReference type="PROSITE" id="PS51257">
    <property type="entry name" value="PROKAR_LIPOPROTEIN"/>
    <property type="match status" value="1"/>
</dbReference>